<dbReference type="Proteomes" id="UP000286681">
    <property type="component" value="Unassembled WGS sequence"/>
</dbReference>
<keyword evidence="4" id="KW-1185">Reference proteome</keyword>
<feature type="transmembrane region" description="Helical" evidence="1">
    <location>
        <begin position="66"/>
        <end position="89"/>
    </location>
</feature>
<dbReference type="GO" id="GO:0005886">
    <property type="term" value="C:plasma membrane"/>
    <property type="evidence" value="ECO:0007669"/>
    <property type="project" value="TreeGrafter"/>
</dbReference>
<sequence>MEWMILPFKRYFDFKGRSRRKEYWMYTLFVVIVSFVLAFLDSMLGLGGSATGDADLTGTSVGASGAMSGGLLSNIFSLATIIPSLAVGVRRLHDTDRSGWWILLPLGPILIGAVLMGASLMTAMSGGGSAGFSGITLFGIIMLLGGLACAILLLVWYCTPGTAGPNRFGEDPKGQGTNADEVFG</sequence>
<dbReference type="Pfam" id="PF05656">
    <property type="entry name" value="DUF805"/>
    <property type="match status" value="1"/>
</dbReference>
<reference evidence="2" key="1">
    <citation type="submission" date="2016-12" db="EMBL/GenBank/DDBJ databases">
        <title>Whole genome sequencing of Sphingomonas koreensis.</title>
        <authorList>
            <person name="Conlan S."/>
            <person name="Thomas P.J."/>
            <person name="Mullikin J."/>
            <person name="Palmore T.N."/>
            <person name="Frank K.M."/>
            <person name="Segre J.A."/>
        </authorList>
    </citation>
    <scope>NUCLEOTIDE SEQUENCE</scope>
    <source>
        <strain evidence="2">ABOJV</strain>
    </source>
</reference>
<dbReference type="EMBL" id="CP018820">
    <property type="protein sequence ID" value="APR52860.1"/>
    <property type="molecule type" value="Genomic_DNA"/>
</dbReference>
<reference evidence="4" key="2">
    <citation type="submission" date="2016-12" db="EMBL/GenBank/DDBJ databases">
        <title>Whole genome sequencing of Sphingomonas sp. ABOJV.</title>
        <authorList>
            <person name="Conlan S."/>
            <person name="Thomas P.J."/>
            <person name="Mullikin J."/>
            <person name="Palmore T.N."/>
            <person name="Frank K.M."/>
            <person name="Segre J.A."/>
        </authorList>
    </citation>
    <scope>NUCLEOTIDE SEQUENCE [LARGE SCALE GENOMIC DNA]</scope>
    <source>
        <strain evidence="4">ABOJV</strain>
    </source>
</reference>
<evidence type="ECO:0000313" key="4">
    <source>
        <dbReference type="Proteomes" id="UP000185161"/>
    </source>
</evidence>
<feature type="transmembrane region" description="Helical" evidence="1">
    <location>
        <begin position="23"/>
        <end position="46"/>
    </location>
</feature>
<feature type="transmembrane region" description="Helical" evidence="1">
    <location>
        <begin position="101"/>
        <end position="123"/>
    </location>
</feature>
<feature type="transmembrane region" description="Helical" evidence="1">
    <location>
        <begin position="135"/>
        <end position="158"/>
    </location>
</feature>
<keyword evidence="1" id="KW-1133">Transmembrane helix</keyword>
<evidence type="ECO:0000313" key="5">
    <source>
        <dbReference type="Proteomes" id="UP000286681"/>
    </source>
</evidence>
<reference evidence="3 5" key="3">
    <citation type="submission" date="2018-07" db="EMBL/GenBank/DDBJ databases">
        <title>Genomic and Epidemiologic Investigation of an Indolent Hospital Outbreak.</title>
        <authorList>
            <person name="Johnson R.C."/>
            <person name="Deming C."/>
            <person name="Conlan S."/>
            <person name="Zellmer C.J."/>
            <person name="Michelin A.V."/>
            <person name="Lee-Lin S."/>
            <person name="Thomas P.J."/>
            <person name="Park M."/>
            <person name="Weingarten R.A."/>
            <person name="Less J."/>
            <person name="Dekker J.P."/>
            <person name="Frank K.M."/>
            <person name="Musser K.A."/>
            <person name="Mcquiston J.R."/>
            <person name="Henderson D.K."/>
            <person name="Lau A.F."/>
            <person name="Palmore T.N."/>
            <person name="Segre J.A."/>
        </authorList>
    </citation>
    <scope>NUCLEOTIDE SEQUENCE [LARGE SCALE GENOMIC DNA]</scope>
    <source>
        <strain evidence="3 5">SK-NIH.Env10_0317</strain>
    </source>
</reference>
<dbReference type="PANTHER" id="PTHR34980">
    <property type="entry name" value="INNER MEMBRANE PROTEIN-RELATED-RELATED"/>
    <property type="match status" value="1"/>
</dbReference>
<evidence type="ECO:0000313" key="3">
    <source>
        <dbReference type="EMBL" id="RSV04116.1"/>
    </source>
</evidence>
<dbReference type="Proteomes" id="UP000185161">
    <property type="component" value="Chromosome"/>
</dbReference>
<name>A0A1L6JBI1_9SPHN</name>
<evidence type="ECO:0000313" key="2">
    <source>
        <dbReference type="EMBL" id="APR52860.1"/>
    </source>
</evidence>
<organism evidence="2 4">
    <name type="scientific">Sphingomonas koreensis</name>
    <dbReference type="NCBI Taxonomy" id="93064"/>
    <lineage>
        <taxon>Bacteria</taxon>
        <taxon>Pseudomonadati</taxon>
        <taxon>Pseudomonadota</taxon>
        <taxon>Alphaproteobacteria</taxon>
        <taxon>Sphingomonadales</taxon>
        <taxon>Sphingomonadaceae</taxon>
        <taxon>Sphingomonas</taxon>
    </lineage>
</organism>
<dbReference type="KEGG" id="skr:BRX40_10890"/>
<evidence type="ECO:0000256" key="1">
    <source>
        <dbReference type="SAM" id="Phobius"/>
    </source>
</evidence>
<keyword evidence="1" id="KW-0812">Transmembrane</keyword>
<dbReference type="InterPro" id="IPR008523">
    <property type="entry name" value="DUF805"/>
</dbReference>
<gene>
    <name evidence="2" type="ORF">BRX40_10890</name>
    <name evidence="3" type="ORF">CA257_08585</name>
</gene>
<keyword evidence="1" id="KW-0472">Membrane</keyword>
<dbReference type="RefSeq" id="WP_075151588.1">
    <property type="nucleotide sequence ID" value="NZ_CP018820.1"/>
</dbReference>
<dbReference type="GeneID" id="44133068"/>
<dbReference type="EMBL" id="QQWO01000006">
    <property type="protein sequence ID" value="RSV04116.1"/>
    <property type="molecule type" value="Genomic_DNA"/>
</dbReference>
<dbReference type="OrthoDB" id="9812349at2"/>
<dbReference type="PANTHER" id="PTHR34980:SF2">
    <property type="entry name" value="INNER MEMBRANE PROTEIN YHAH-RELATED"/>
    <property type="match status" value="1"/>
</dbReference>
<accession>A0A1L6JBI1</accession>
<proteinExistence type="predicted"/>
<dbReference type="STRING" id="93064.BRX40_10890"/>
<dbReference type="AlphaFoldDB" id="A0A1L6JBI1"/>
<protein>
    <submittedName>
        <fullName evidence="2">DUF805 domain-containing protein</fullName>
    </submittedName>
</protein>